<feature type="chain" id="PRO_5037392562" description="Peptidoglycan binding-like domain-containing protein" evidence="2">
    <location>
        <begin position="28"/>
        <end position="302"/>
    </location>
</feature>
<dbReference type="SUPFAM" id="SSF47090">
    <property type="entry name" value="PGBD-like"/>
    <property type="match status" value="1"/>
</dbReference>
<evidence type="ECO:0000256" key="2">
    <source>
        <dbReference type="SAM" id="SignalP"/>
    </source>
</evidence>
<dbReference type="Gene3D" id="1.10.101.10">
    <property type="entry name" value="PGBD-like superfamily/PGBD"/>
    <property type="match status" value="1"/>
</dbReference>
<evidence type="ECO:0000256" key="1">
    <source>
        <dbReference type="SAM" id="MobiDB-lite"/>
    </source>
</evidence>
<dbReference type="SUPFAM" id="SSF81901">
    <property type="entry name" value="HCP-like"/>
    <property type="match status" value="1"/>
</dbReference>
<accession>A0A934UYQ6</accession>
<reference evidence="4" key="1">
    <citation type="submission" date="2017-08" db="EMBL/GenBank/DDBJ databases">
        <authorList>
            <person name="Imhoff J.F."/>
            <person name="Rahn T."/>
            <person name="Kuenzel S."/>
            <person name="Neulinger S.C."/>
        </authorList>
    </citation>
    <scope>NUCLEOTIDE SEQUENCE</scope>
    <source>
        <strain evidence="4">DSM 9154</strain>
    </source>
</reference>
<keyword evidence="2" id="KW-0732">Signal</keyword>
<protein>
    <recommendedName>
        <fullName evidence="3">Peptidoglycan binding-like domain-containing protein</fullName>
    </recommendedName>
</protein>
<proteinExistence type="predicted"/>
<dbReference type="SMART" id="SM00671">
    <property type="entry name" value="SEL1"/>
    <property type="match status" value="3"/>
</dbReference>
<name>A0A934UYQ6_9PROT</name>
<dbReference type="InterPro" id="IPR002477">
    <property type="entry name" value="Peptidoglycan-bd-like"/>
</dbReference>
<evidence type="ECO:0000313" key="4">
    <source>
        <dbReference type="EMBL" id="MBK1695696.1"/>
    </source>
</evidence>
<dbReference type="EMBL" id="NRRE01000006">
    <property type="protein sequence ID" value="MBK1695696.1"/>
    <property type="molecule type" value="Genomic_DNA"/>
</dbReference>
<organism evidence="4 5">
    <name type="scientific">Rhodovibrio salinarum</name>
    <dbReference type="NCBI Taxonomy" id="1087"/>
    <lineage>
        <taxon>Bacteria</taxon>
        <taxon>Pseudomonadati</taxon>
        <taxon>Pseudomonadota</taxon>
        <taxon>Alphaproteobacteria</taxon>
        <taxon>Rhodospirillales</taxon>
        <taxon>Rhodovibrionaceae</taxon>
        <taxon>Rhodovibrio</taxon>
    </lineage>
</organism>
<dbReference type="InterPro" id="IPR036365">
    <property type="entry name" value="PGBD-like_sf"/>
</dbReference>
<dbReference type="InterPro" id="IPR011990">
    <property type="entry name" value="TPR-like_helical_dom_sf"/>
</dbReference>
<feature type="region of interest" description="Disordered" evidence="1">
    <location>
        <begin position="27"/>
        <end position="65"/>
    </location>
</feature>
<comment type="caution">
    <text evidence="4">The sequence shown here is derived from an EMBL/GenBank/DDBJ whole genome shotgun (WGS) entry which is preliminary data.</text>
</comment>
<feature type="domain" description="Peptidoglycan binding-like" evidence="3">
    <location>
        <begin position="66"/>
        <end position="119"/>
    </location>
</feature>
<evidence type="ECO:0000313" key="5">
    <source>
        <dbReference type="Proteomes" id="UP000778970"/>
    </source>
</evidence>
<dbReference type="RefSeq" id="WP_051431998.1">
    <property type="nucleotide sequence ID" value="NZ_NRRE01000006.1"/>
</dbReference>
<evidence type="ECO:0000259" key="3">
    <source>
        <dbReference type="Pfam" id="PF01471"/>
    </source>
</evidence>
<dbReference type="Proteomes" id="UP000778970">
    <property type="component" value="Unassembled WGS sequence"/>
</dbReference>
<dbReference type="Pfam" id="PF08238">
    <property type="entry name" value="Sel1"/>
    <property type="match status" value="3"/>
</dbReference>
<dbReference type="InterPro" id="IPR006597">
    <property type="entry name" value="Sel1-like"/>
</dbReference>
<dbReference type="PANTHER" id="PTHR11102">
    <property type="entry name" value="SEL-1-LIKE PROTEIN"/>
    <property type="match status" value="1"/>
</dbReference>
<dbReference type="PANTHER" id="PTHR11102:SF160">
    <property type="entry name" value="ERAD-ASSOCIATED E3 UBIQUITIN-PROTEIN LIGASE COMPONENT HRD3"/>
    <property type="match status" value="1"/>
</dbReference>
<dbReference type="AlphaFoldDB" id="A0A934UYQ6"/>
<reference evidence="4" key="2">
    <citation type="journal article" date="2020" name="Microorganisms">
        <title>Osmotic Adaptation and Compatible Solute Biosynthesis of Phototrophic Bacteria as Revealed from Genome Analyses.</title>
        <authorList>
            <person name="Imhoff J.F."/>
            <person name="Rahn T."/>
            <person name="Kunzel S."/>
            <person name="Keller A."/>
            <person name="Neulinger S.C."/>
        </authorList>
    </citation>
    <scope>NUCLEOTIDE SEQUENCE</scope>
    <source>
        <strain evidence="4">DSM 9154</strain>
    </source>
</reference>
<sequence length="302" mass="33816">MHRRGGLRCLLSLLIAGVIALQGSAYAQEPPSGQDDGETAQSGTTEETAESADPAEEKERDWPGDPLVAQIQQGLMDLGYDVSVVDGLMGPNTRKVIEAFQQDQGMTPTGDATDAVKRAIARTKFQRTQEAKRLWEEARLHLRALGYQPGDGAFDSLQAQAALKRFANDHWLELGTTFNARMADVIKRAAGADELAQKRLCGHHMDASRYEAAFDWCERAARNDDRRAQYIVGWMHYYGKGTQQDYEAAFKWYRKAALQGDPRAMTFLGLMYRKGLGVARNPERAIAWYERAVETQEQRDGR</sequence>
<dbReference type="Pfam" id="PF01471">
    <property type="entry name" value="PG_binding_1"/>
    <property type="match status" value="1"/>
</dbReference>
<gene>
    <name evidence="4" type="ORF">CKO21_00350</name>
</gene>
<dbReference type="InterPro" id="IPR050767">
    <property type="entry name" value="Sel1_AlgK"/>
</dbReference>
<feature type="signal peptide" evidence="2">
    <location>
        <begin position="1"/>
        <end position="27"/>
    </location>
</feature>
<keyword evidence="5" id="KW-1185">Reference proteome</keyword>
<dbReference type="InterPro" id="IPR036366">
    <property type="entry name" value="PGBDSf"/>
</dbReference>
<dbReference type="Gene3D" id="1.25.40.10">
    <property type="entry name" value="Tetratricopeptide repeat domain"/>
    <property type="match status" value="1"/>
</dbReference>